<dbReference type="Proteomes" id="UP000007110">
    <property type="component" value="Unassembled WGS sequence"/>
</dbReference>
<dbReference type="Gene3D" id="1.20.1730.10">
    <property type="entry name" value="Sodium/glucose cotransporter"/>
    <property type="match status" value="1"/>
</dbReference>
<evidence type="ECO:0000256" key="1">
    <source>
        <dbReference type="ARBA" id="ARBA00004651"/>
    </source>
</evidence>
<comment type="subcellular location">
    <subcellularLocation>
        <location evidence="1">Cell membrane</location>
        <topology evidence="1">Multi-pass membrane protein</topology>
    </subcellularLocation>
</comment>
<keyword evidence="11" id="KW-0739">Sodium transport</keyword>
<reference evidence="17" key="1">
    <citation type="submission" date="2015-02" db="EMBL/GenBank/DDBJ databases">
        <title>Genome sequencing for Strongylocentrotus purpuratus.</title>
        <authorList>
            <person name="Murali S."/>
            <person name="Liu Y."/>
            <person name="Vee V."/>
            <person name="English A."/>
            <person name="Wang M."/>
            <person name="Skinner E."/>
            <person name="Han Y."/>
            <person name="Muzny D.M."/>
            <person name="Worley K.C."/>
            <person name="Gibbs R.A."/>
        </authorList>
    </citation>
    <scope>NUCLEOTIDE SEQUENCE</scope>
</reference>
<feature type="transmembrane region" description="Helical" evidence="15">
    <location>
        <begin position="186"/>
        <end position="205"/>
    </location>
</feature>
<keyword evidence="5 15" id="KW-0812">Transmembrane</keyword>
<evidence type="ECO:0000256" key="13">
    <source>
        <dbReference type="RuleBase" id="RU362091"/>
    </source>
</evidence>
<feature type="transmembrane region" description="Helical" evidence="15">
    <location>
        <begin position="440"/>
        <end position="458"/>
    </location>
</feature>
<evidence type="ECO:0000256" key="9">
    <source>
        <dbReference type="ARBA" id="ARBA00023136"/>
    </source>
</evidence>
<dbReference type="Pfam" id="PF00474">
    <property type="entry name" value="SSF"/>
    <property type="match status" value="1"/>
</dbReference>
<dbReference type="GO" id="GO:0015293">
    <property type="term" value="F:symporter activity"/>
    <property type="evidence" value="ECO:0000318"/>
    <property type="project" value="GO_Central"/>
</dbReference>
<evidence type="ECO:0000313" key="17">
    <source>
        <dbReference type="Proteomes" id="UP000007110"/>
    </source>
</evidence>
<feature type="transmembrane region" description="Helical" evidence="15">
    <location>
        <begin position="160"/>
        <end position="179"/>
    </location>
</feature>
<reference evidence="16" key="2">
    <citation type="submission" date="2021-01" db="UniProtKB">
        <authorList>
            <consortium name="EnsemblMetazoa"/>
        </authorList>
    </citation>
    <scope>IDENTIFICATION</scope>
</reference>
<dbReference type="GO" id="GO:0006814">
    <property type="term" value="P:sodium ion transport"/>
    <property type="evidence" value="ECO:0000318"/>
    <property type="project" value="GO_Central"/>
</dbReference>
<feature type="transmembrane region" description="Helical" evidence="15">
    <location>
        <begin position="527"/>
        <end position="550"/>
    </location>
</feature>
<keyword evidence="17" id="KW-1185">Reference proteome</keyword>
<evidence type="ECO:0000256" key="6">
    <source>
        <dbReference type="ARBA" id="ARBA00022989"/>
    </source>
</evidence>
<dbReference type="InterPro" id="IPR051163">
    <property type="entry name" value="Sodium:Solute_Symporter_SSF"/>
</dbReference>
<evidence type="ECO:0000256" key="15">
    <source>
        <dbReference type="SAM" id="Phobius"/>
    </source>
</evidence>
<evidence type="ECO:0000256" key="10">
    <source>
        <dbReference type="ARBA" id="ARBA00023180"/>
    </source>
</evidence>
<evidence type="ECO:0000256" key="12">
    <source>
        <dbReference type="ARBA" id="ARBA00036099"/>
    </source>
</evidence>
<evidence type="ECO:0008006" key="18">
    <source>
        <dbReference type="Google" id="ProtNLM"/>
    </source>
</evidence>
<evidence type="ECO:0000256" key="7">
    <source>
        <dbReference type="ARBA" id="ARBA00023053"/>
    </source>
</evidence>
<dbReference type="KEGG" id="spu:584046"/>
<evidence type="ECO:0000313" key="16">
    <source>
        <dbReference type="EnsemblMetazoa" id="XP_030838764"/>
    </source>
</evidence>
<evidence type="ECO:0000256" key="8">
    <source>
        <dbReference type="ARBA" id="ARBA00023065"/>
    </source>
</evidence>
<feature type="transmembrane region" description="Helical" evidence="15">
    <location>
        <begin position="12"/>
        <end position="34"/>
    </location>
</feature>
<comment type="similarity">
    <text evidence="2 13">Belongs to the sodium:solute symporter (SSF) (TC 2.A.21) family.</text>
</comment>
<keyword evidence="9 15" id="KW-0472">Membrane</keyword>
<dbReference type="InterPro" id="IPR018212">
    <property type="entry name" value="Na/solute_symporter_CS"/>
</dbReference>
<dbReference type="OrthoDB" id="6132759at2759"/>
<evidence type="ECO:0000256" key="3">
    <source>
        <dbReference type="ARBA" id="ARBA00022448"/>
    </source>
</evidence>
<dbReference type="GO" id="GO:0015075">
    <property type="term" value="F:monoatomic ion transmembrane transporter activity"/>
    <property type="evidence" value="ECO:0007669"/>
    <property type="project" value="UniProtKB-ARBA"/>
</dbReference>
<dbReference type="RefSeq" id="XP_030838764.1">
    <property type="nucleotide sequence ID" value="XM_030982904.1"/>
</dbReference>
<evidence type="ECO:0000256" key="4">
    <source>
        <dbReference type="ARBA" id="ARBA00022475"/>
    </source>
</evidence>
<accession>A0A7M7NSI1</accession>
<feature type="transmembrane region" description="Helical" evidence="15">
    <location>
        <begin position="409"/>
        <end position="428"/>
    </location>
</feature>
<keyword evidence="6 15" id="KW-1133">Transmembrane helix</keyword>
<dbReference type="PANTHER" id="PTHR42985">
    <property type="entry name" value="SODIUM-COUPLED MONOCARBOXYLATE TRANSPORTER"/>
    <property type="match status" value="1"/>
</dbReference>
<keyword evidence="4" id="KW-1003">Cell membrane</keyword>
<dbReference type="PROSITE" id="PS50283">
    <property type="entry name" value="NA_SOLUT_SYMP_3"/>
    <property type="match status" value="1"/>
</dbReference>
<evidence type="ECO:0000256" key="11">
    <source>
        <dbReference type="ARBA" id="ARBA00023201"/>
    </source>
</evidence>
<name>A0A7M7NSI1_STRPU</name>
<evidence type="ECO:0000256" key="14">
    <source>
        <dbReference type="SAM" id="MobiDB-lite"/>
    </source>
</evidence>
<keyword evidence="10" id="KW-0325">Glycoprotein</keyword>
<feature type="transmembrane region" description="Helical" evidence="15">
    <location>
        <begin position="85"/>
        <end position="105"/>
    </location>
</feature>
<evidence type="ECO:0000256" key="2">
    <source>
        <dbReference type="ARBA" id="ARBA00006434"/>
    </source>
</evidence>
<sequence length="638" mass="69958">MSSARSDMTFSAADYVIFSGMLLISAGIGVYHACTGGRQRTTREFLMADRDMNPIPVAFSLVASFISAITFLGTPAENYVYGCMYWMFAFAYIGVGLATAFLYMPMFYRLNLTSANEYLERRFNKVVRICGMLTFVLQTVIYMGIVIYAPALALSAVTGLNLWGSVLAIGIVCTFYTTIGGMKAVLWTDVFQVIVMMIGFLAIVIETSRRLGGIKEAWRIADEGGRIDFIDFNPDPKVRHTFWSVIIGGTFTWTAVYAVNQSQVQRYLTCGNVKVAQRAVLYAIIGMLFVVCFACLSGIVMYAYYADCDPFTSGKVSQTDQLVPYLVMDIFGNRPGLPGLLVSAAFSAALSTVSSGLNSLAAVTGEDIVKSIYPNMPEEKYTKITKLLAAFYGVLCIAMAFLASVMGDVLQAALSIFGMIGGPLLGLFSSGMFFPWTNSIGALSGLFTGLFVTFWIKIGSQFYPPPVSKPPLSTAGCPVDNFTMYNNYTTDVMETSEMVTYTLLNATTPMMDDPDRPAIADFYALSYSWYSAVAWLVTVSVALIVSFMTGPTKAEDLDPMLFCSVIDTMYCCLPERVKKFFRCGMEHYQAPVDIEGDEEKDEQKYAPVQGDNGVEVENEEPAANGKPPVVSDDDDTKL</sequence>
<feature type="region of interest" description="Disordered" evidence="14">
    <location>
        <begin position="594"/>
        <end position="638"/>
    </location>
</feature>
<proteinExistence type="inferred from homology"/>
<dbReference type="PANTHER" id="PTHR42985:SF40">
    <property type="entry name" value="LD47995P-RELATED"/>
    <property type="match status" value="1"/>
</dbReference>
<feature type="transmembrane region" description="Helical" evidence="15">
    <location>
        <begin position="384"/>
        <end position="403"/>
    </location>
</feature>
<keyword evidence="3" id="KW-0813">Transport</keyword>
<dbReference type="InParanoid" id="A0A7M7NSI1"/>
<dbReference type="GO" id="GO:0098660">
    <property type="term" value="P:inorganic ion transmembrane transport"/>
    <property type="evidence" value="ECO:0007669"/>
    <property type="project" value="UniProtKB-ARBA"/>
</dbReference>
<dbReference type="GeneID" id="584046"/>
<keyword evidence="7" id="KW-0915">Sodium</keyword>
<dbReference type="NCBIfam" id="TIGR00813">
    <property type="entry name" value="sss"/>
    <property type="match status" value="1"/>
</dbReference>
<organism evidence="16 17">
    <name type="scientific">Strongylocentrotus purpuratus</name>
    <name type="common">Purple sea urchin</name>
    <dbReference type="NCBI Taxonomy" id="7668"/>
    <lineage>
        <taxon>Eukaryota</taxon>
        <taxon>Metazoa</taxon>
        <taxon>Echinodermata</taxon>
        <taxon>Eleutherozoa</taxon>
        <taxon>Echinozoa</taxon>
        <taxon>Echinoidea</taxon>
        <taxon>Euechinoidea</taxon>
        <taxon>Echinacea</taxon>
        <taxon>Camarodonta</taxon>
        <taxon>Echinidea</taxon>
        <taxon>Strongylocentrotidae</taxon>
        <taxon>Strongylocentrotus</taxon>
    </lineage>
</organism>
<dbReference type="AlphaFoldDB" id="A0A7M7NSI1"/>
<dbReference type="CDD" id="cd11492">
    <property type="entry name" value="SLC5sbd_NIS-SMVT"/>
    <property type="match status" value="1"/>
</dbReference>
<protein>
    <recommendedName>
        <fullName evidence="18">Sodium-coupled monocarboxylate transporter 1</fullName>
    </recommendedName>
</protein>
<dbReference type="InterPro" id="IPR001734">
    <property type="entry name" value="Na/solute_symporter"/>
</dbReference>
<dbReference type="GO" id="GO:0005886">
    <property type="term" value="C:plasma membrane"/>
    <property type="evidence" value="ECO:0007669"/>
    <property type="project" value="UniProtKB-SubCell"/>
</dbReference>
<dbReference type="FunCoup" id="A0A7M7NSI1">
    <property type="interactions" value="78"/>
</dbReference>
<feature type="transmembrane region" description="Helical" evidence="15">
    <location>
        <begin position="340"/>
        <end position="363"/>
    </location>
</feature>
<dbReference type="EnsemblMetazoa" id="XM_030982904">
    <property type="protein sequence ID" value="XP_030838764"/>
    <property type="gene ID" value="LOC584046"/>
</dbReference>
<feature type="transmembrane region" description="Helical" evidence="15">
    <location>
        <begin position="241"/>
        <end position="259"/>
    </location>
</feature>
<comment type="catalytic activity">
    <reaction evidence="12">
        <text>iodide(out) + 2 Na(+)(out) = iodide(in) + 2 Na(+)(in)</text>
        <dbReference type="Rhea" id="RHEA:71207"/>
        <dbReference type="ChEBI" id="CHEBI:16382"/>
        <dbReference type="ChEBI" id="CHEBI:29101"/>
    </reaction>
</comment>
<keyword evidence="8" id="KW-0406">Ion transport</keyword>
<dbReference type="OMA" id="VFVFYQF"/>
<feature type="transmembrane region" description="Helical" evidence="15">
    <location>
        <begin position="280"/>
        <end position="305"/>
    </location>
</feature>
<evidence type="ECO:0000256" key="5">
    <source>
        <dbReference type="ARBA" id="ARBA00022692"/>
    </source>
</evidence>
<feature type="transmembrane region" description="Helical" evidence="15">
    <location>
        <begin position="55"/>
        <end position="73"/>
    </location>
</feature>
<dbReference type="PROSITE" id="PS00456">
    <property type="entry name" value="NA_SOLUT_SYMP_1"/>
    <property type="match status" value="1"/>
</dbReference>
<feature type="transmembrane region" description="Helical" evidence="15">
    <location>
        <begin position="126"/>
        <end position="148"/>
    </location>
</feature>
<dbReference type="InterPro" id="IPR038377">
    <property type="entry name" value="Na/Glc_symporter_sf"/>
</dbReference>